<dbReference type="AlphaFoldDB" id="A0A3A1YRW0"/>
<dbReference type="EMBL" id="NQYH01000030">
    <property type="protein sequence ID" value="RIY38757.1"/>
    <property type="molecule type" value="Genomic_DNA"/>
</dbReference>
<name>A0A3A1YRW0_9BURK</name>
<evidence type="ECO:0000313" key="1">
    <source>
        <dbReference type="EMBL" id="RII83008.1"/>
    </source>
</evidence>
<reference evidence="3 4" key="1">
    <citation type="submission" date="2017-08" db="EMBL/GenBank/DDBJ databases">
        <title>Pusillimonas indicus sp. nov., a member of the family Alcaligenaceae isolated from surface seawater.</title>
        <authorList>
            <person name="Li J."/>
        </authorList>
    </citation>
    <scope>NUCLEOTIDE SEQUENCE [LARGE SCALE GENOMIC DNA]</scope>
    <source>
        <strain evidence="1 4">17-4A</strain>
        <strain evidence="2 3">L52-1-41</strain>
    </source>
</reference>
<comment type="caution">
    <text evidence="2">The sequence shown here is derived from an EMBL/GenBank/DDBJ whole genome shotgun (WGS) entry which is preliminary data.</text>
</comment>
<protein>
    <recommendedName>
        <fullName evidence="5">FtsK gamma domain-containing protein</fullName>
    </recommendedName>
</protein>
<accession>A0A3A1YRW0</accession>
<keyword evidence="4" id="KW-1185">Reference proteome</keyword>
<dbReference type="Proteomes" id="UP000266483">
    <property type="component" value="Unassembled WGS sequence"/>
</dbReference>
<evidence type="ECO:0000313" key="2">
    <source>
        <dbReference type="EMBL" id="RIY38757.1"/>
    </source>
</evidence>
<evidence type="ECO:0000313" key="3">
    <source>
        <dbReference type="Proteomes" id="UP000266206"/>
    </source>
</evidence>
<dbReference type="EMBL" id="NQOU01000002">
    <property type="protein sequence ID" value="RII83008.1"/>
    <property type="molecule type" value="Genomic_DNA"/>
</dbReference>
<dbReference type="Proteomes" id="UP000266206">
    <property type="component" value="Unassembled WGS sequence"/>
</dbReference>
<evidence type="ECO:0000313" key="4">
    <source>
        <dbReference type="Proteomes" id="UP000266483"/>
    </source>
</evidence>
<proteinExistence type="predicted"/>
<evidence type="ECO:0008006" key="5">
    <source>
        <dbReference type="Google" id="ProtNLM"/>
    </source>
</evidence>
<organism evidence="2 3">
    <name type="scientific">Neopusillimonas maritima</name>
    <dbReference type="NCBI Taxonomy" id="2026239"/>
    <lineage>
        <taxon>Bacteria</taxon>
        <taxon>Pseudomonadati</taxon>
        <taxon>Pseudomonadota</taxon>
        <taxon>Betaproteobacteria</taxon>
        <taxon>Burkholderiales</taxon>
        <taxon>Alcaligenaceae</taxon>
        <taxon>Neopusillimonas</taxon>
    </lineage>
</organism>
<sequence length="93" mass="11000">MASWLQIWTLSAWVTNAAADCTVTQHSWSLPNNNFHKRIRWAYKTSDFEINYYERAQELAIKRGWITMNLVQRTFRLSYGYVLSIVEALQHTS</sequence>
<gene>
    <name evidence="1" type="ORF">CJO09_05180</name>
    <name evidence="2" type="ORF">CJP73_16290</name>
</gene>